<gene>
    <name evidence="4" type="ORF">GHT07_06165</name>
</gene>
<dbReference type="CDD" id="cd06257">
    <property type="entry name" value="DnaJ"/>
    <property type="match status" value="1"/>
</dbReference>
<dbReference type="AlphaFoldDB" id="A0A844B0N6"/>
<dbReference type="InterPro" id="IPR053232">
    <property type="entry name" value="DnaJ_C/III_chloroplastic"/>
</dbReference>
<dbReference type="InterPro" id="IPR001623">
    <property type="entry name" value="DnaJ_domain"/>
</dbReference>
<dbReference type="SUPFAM" id="SSF46565">
    <property type="entry name" value="Chaperone J-domain"/>
    <property type="match status" value="1"/>
</dbReference>
<dbReference type="RefSeq" id="WP_153584188.1">
    <property type="nucleotide sequence ID" value="NZ_WJBU01000005.1"/>
</dbReference>
<dbReference type="InterPro" id="IPR036869">
    <property type="entry name" value="J_dom_sf"/>
</dbReference>
<dbReference type="SMART" id="SM00271">
    <property type="entry name" value="DnaJ"/>
    <property type="match status" value="1"/>
</dbReference>
<keyword evidence="2" id="KW-0472">Membrane</keyword>
<keyword evidence="2" id="KW-0812">Transmembrane</keyword>
<feature type="compositionally biased region" description="Pro residues" evidence="1">
    <location>
        <begin position="255"/>
        <end position="292"/>
    </location>
</feature>
<dbReference type="Pfam" id="PF00226">
    <property type="entry name" value="DnaJ"/>
    <property type="match status" value="1"/>
</dbReference>
<feature type="region of interest" description="Disordered" evidence="1">
    <location>
        <begin position="220"/>
        <end position="294"/>
    </location>
</feature>
<proteinExistence type="predicted"/>
<feature type="compositionally biased region" description="Low complexity" evidence="1">
    <location>
        <begin position="239"/>
        <end position="254"/>
    </location>
</feature>
<feature type="transmembrane region" description="Helical" evidence="2">
    <location>
        <begin position="180"/>
        <end position="201"/>
    </location>
</feature>
<reference evidence="4 5" key="1">
    <citation type="submission" date="2019-11" db="EMBL/GenBank/DDBJ databases">
        <title>Caenimonas koreensis gen. nov., sp. nov., isolated from activated sludge.</title>
        <authorList>
            <person name="Seung H.R."/>
        </authorList>
    </citation>
    <scope>NUCLEOTIDE SEQUENCE [LARGE SCALE GENOMIC DNA]</scope>
    <source>
        <strain evidence="4 5">EMB320</strain>
    </source>
</reference>
<keyword evidence="2" id="KW-1133">Transmembrane helix</keyword>
<feature type="domain" description="J" evidence="3">
    <location>
        <begin position="82"/>
        <end position="150"/>
    </location>
</feature>
<dbReference type="PANTHER" id="PTHR45090">
    <property type="entry name" value="CHAPERONE PROTEIN DNAJ 20 CHLOROPLASTIC"/>
    <property type="match status" value="1"/>
</dbReference>
<keyword evidence="5" id="KW-1185">Reference proteome</keyword>
<evidence type="ECO:0000256" key="2">
    <source>
        <dbReference type="SAM" id="Phobius"/>
    </source>
</evidence>
<dbReference type="Gene3D" id="1.10.287.110">
    <property type="entry name" value="DnaJ domain"/>
    <property type="match status" value="1"/>
</dbReference>
<dbReference type="PRINTS" id="PR00625">
    <property type="entry name" value="JDOMAIN"/>
</dbReference>
<comment type="caution">
    <text evidence="4">The sequence shown here is derived from an EMBL/GenBank/DDBJ whole genome shotgun (WGS) entry which is preliminary data.</text>
</comment>
<dbReference type="OrthoDB" id="9782583at2"/>
<dbReference type="PANTHER" id="PTHR45090:SF4">
    <property type="entry name" value="J DOMAIN-CONTAINING PROTEIN"/>
    <property type="match status" value="1"/>
</dbReference>
<evidence type="ECO:0000313" key="4">
    <source>
        <dbReference type="EMBL" id="MRD46852.1"/>
    </source>
</evidence>
<evidence type="ECO:0000256" key="1">
    <source>
        <dbReference type="SAM" id="MobiDB-lite"/>
    </source>
</evidence>
<evidence type="ECO:0000313" key="5">
    <source>
        <dbReference type="Proteomes" id="UP000487350"/>
    </source>
</evidence>
<protein>
    <submittedName>
        <fullName evidence="4">DnaJ domain-containing protein</fullName>
    </submittedName>
</protein>
<dbReference type="EMBL" id="WJBU01000005">
    <property type="protein sequence ID" value="MRD46852.1"/>
    <property type="molecule type" value="Genomic_DNA"/>
</dbReference>
<dbReference type="Proteomes" id="UP000487350">
    <property type="component" value="Unassembled WGS sequence"/>
</dbReference>
<sequence length="517" mass="54010">MNATPAGRRSAVERALLDYQRSPGKFALATREPAALFSNMKDVLQIAAGRAAEGEDTDAPSAELRQAACFFMRGAMLNQTADHYTLLGLDKTATADAIKDHYRLMMRLIHPDFAQQEGGTDWPPDTASRVNRAYETLSSPQLRQQYDADTAPVAATAAPTAQTLRAEAEKAPPADPRAHLRVVAGVMGGVGVVLLGTFFFGGSDRESLVQRQQEDAAEAAVEAKTRPVETVTAPVARRAQPAATTDVVVAAATVQPPPAPPPPPPPAPTPPAPPPPPPPAPPPPPPAAPPPRVANAILAPLPPIVGQLDQARPFVAMIQPAVKPQAAASLSPTLKISTAVSSMQASRPTPAVPVSTAPVIEMPRPAPAAAPPAVAIVEPPAPAAAPVVAPVARPNPGVTIAQVHPLLADLVQQVESGTGDRLLTMLDRDARRSPSAQALVRQYNSIVDGGTVKVSHVQFRTEPQEGRLLVTGYLIMEVASPNSLTSGKELVLQAEFVSRNGAVVMTSLSRPGAMRAQ</sequence>
<accession>A0A844B0N6</accession>
<organism evidence="4 5">
    <name type="scientific">Caenimonas koreensis DSM 17982</name>
    <dbReference type="NCBI Taxonomy" id="1121255"/>
    <lineage>
        <taxon>Bacteria</taxon>
        <taxon>Pseudomonadati</taxon>
        <taxon>Pseudomonadota</taxon>
        <taxon>Betaproteobacteria</taxon>
        <taxon>Burkholderiales</taxon>
        <taxon>Comamonadaceae</taxon>
        <taxon>Caenimonas</taxon>
    </lineage>
</organism>
<evidence type="ECO:0000259" key="3">
    <source>
        <dbReference type="PROSITE" id="PS50076"/>
    </source>
</evidence>
<dbReference type="PROSITE" id="PS50076">
    <property type="entry name" value="DNAJ_2"/>
    <property type="match status" value="1"/>
</dbReference>
<name>A0A844B0N6_9BURK</name>